<evidence type="ECO:0000313" key="2">
    <source>
        <dbReference type="Proteomes" id="UP000735302"/>
    </source>
</evidence>
<reference evidence="1 2" key="1">
    <citation type="journal article" date="2021" name="Elife">
        <title>Chloroplast acquisition without the gene transfer in kleptoplastic sea slugs, Plakobranchus ocellatus.</title>
        <authorList>
            <person name="Maeda T."/>
            <person name="Takahashi S."/>
            <person name="Yoshida T."/>
            <person name="Shimamura S."/>
            <person name="Takaki Y."/>
            <person name="Nagai Y."/>
            <person name="Toyoda A."/>
            <person name="Suzuki Y."/>
            <person name="Arimoto A."/>
            <person name="Ishii H."/>
            <person name="Satoh N."/>
            <person name="Nishiyama T."/>
            <person name="Hasebe M."/>
            <person name="Maruyama T."/>
            <person name="Minagawa J."/>
            <person name="Obokata J."/>
            <person name="Shigenobu S."/>
        </authorList>
    </citation>
    <scope>NUCLEOTIDE SEQUENCE [LARGE SCALE GENOMIC DNA]</scope>
</reference>
<dbReference type="EMBL" id="BLXT01007913">
    <property type="protein sequence ID" value="GFO43818.1"/>
    <property type="molecule type" value="Genomic_DNA"/>
</dbReference>
<sequence>MISGFKALRQVGAPMAGLELATERSLQMSGRTHKPLCHRRPTFDKWMKTAVLTLGPLALYPDRQMDENSSANPWAINTPSRRTNG</sequence>
<protein>
    <submittedName>
        <fullName evidence="1">Uncharacterized protein</fullName>
    </submittedName>
</protein>
<accession>A0AAV4DHQ6</accession>
<organism evidence="1 2">
    <name type="scientific">Plakobranchus ocellatus</name>
    <dbReference type="NCBI Taxonomy" id="259542"/>
    <lineage>
        <taxon>Eukaryota</taxon>
        <taxon>Metazoa</taxon>
        <taxon>Spiralia</taxon>
        <taxon>Lophotrochozoa</taxon>
        <taxon>Mollusca</taxon>
        <taxon>Gastropoda</taxon>
        <taxon>Heterobranchia</taxon>
        <taxon>Euthyneura</taxon>
        <taxon>Panpulmonata</taxon>
        <taxon>Sacoglossa</taxon>
        <taxon>Placobranchoidea</taxon>
        <taxon>Plakobranchidae</taxon>
        <taxon>Plakobranchus</taxon>
    </lineage>
</organism>
<name>A0AAV4DHQ6_9GAST</name>
<dbReference type="AlphaFoldDB" id="A0AAV4DHQ6"/>
<evidence type="ECO:0000313" key="1">
    <source>
        <dbReference type="EMBL" id="GFO43818.1"/>
    </source>
</evidence>
<dbReference type="Proteomes" id="UP000735302">
    <property type="component" value="Unassembled WGS sequence"/>
</dbReference>
<comment type="caution">
    <text evidence="1">The sequence shown here is derived from an EMBL/GenBank/DDBJ whole genome shotgun (WGS) entry which is preliminary data.</text>
</comment>
<proteinExistence type="predicted"/>
<keyword evidence="2" id="KW-1185">Reference proteome</keyword>
<gene>
    <name evidence="1" type="ORF">PoB_007032300</name>
</gene>